<dbReference type="SFLD" id="SFLDG01212">
    <property type="entry name" value="Phytoene_synthase_like"/>
    <property type="match status" value="1"/>
</dbReference>
<dbReference type="EMBL" id="BMLM01000001">
    <property type="protein sequence ID" value="GGN76583.1"/>
    <property type="molecule type" value="Genomic_DNA"/>
</dbReference>
<dbReference type="RefSeq" id="WP_188714726.1">
    <property type="nucleotide sequence ID" value="NZ_BAABBD010000001.1"/>
</dbReference>
<evidence type="ECO:0000313" key="4">
    <source>
        <dbReference type="Proteomes" id="UP000626982"/>
    </source>
</evidence>
<dbReference type="SUPFAM" id="SSF48576">
    <property type="entry name" value="Terpenoid synthases"/>
    <property type="match status" value="1"/>
</dbReference>
<evidence type="ECO:0000256" key="2">
    <source>
        <dbReference type="ARBA" id="ARBA00022679"/>
    </source>
</evidence>
<keyword evidence="4" id="KW-1185">Reference proteome</keyword>
<dbReference type="Proteomes" id="UP000626982">
    <property type="component" value="Unassembled WGS sequence"/>
</dbReference>
<evidence type="ECO:0000313" key="3">
    <source>
        <dbReference type="EMBL" id="GGN76583.1"/>
    </source>
</evidence>
<comment type="pathway">
    <text evidence="1">Carotenoid biosynthesis; phytoene biosynthesis.</text>
</comment>
<sequence length="312" mass="33044">MTEPTTGLDLYTATARRASATVIEAYSTSFGMASRLLPSGMRGDIQAVYALVRVADEIVDGPGAESGLDGAACRDVLDALEREVERAIATGFSADLVVHAFAETARRVGIGAEHTAPFFAAMRRDLDPVAFADERELRDYVYGSAEVVGLMCVRCFTAGRRLPDAEARRVARGARALGSAFQVVNFLRDLGADADGLGRAYLPGLDPAHPTDAAVGRVLDRLEGELRIARATIPSLPPEARPAVLAAHDLFAALARRIRATPADELPRRRISVPRGEKAAIVARAAVGAGIARAGLARQRGVVAEPVRGLAR</sequence>
<dbReference type="PROSITE" id="PS01045">
    <property type="entry name" value="SQUALEN_PHYTOEN_SYN_2"/>
    <property type="match status" value="1"/>
</dbReference>
<name>A0ABQ2KCC5_9MICO</name>
<dbReference type="Gene3D" id="1.10.600.10">
    <property type="entry name" value="Farnesyl Diphosphate Synthase"/>
    <property type="match status" value="1"/>
</dbReference>
<dbReference type="InterPro" id="IPR008949">
    <property type="entry name" value="Isoprenoid_synthase_dom_sf"/>
</dbReference>
<dbReference type="Pfam" id="PF00494">
    <property type="entry name" value="SQS_PSY"/>
    <property type="match status" value="1"/>
</dbReference>
<gene>
    <name evidence="3" type="ORF">GCM10010968_00080</name>
</gene>
<dbReference type="SFLD" id="SFLDG01018">
    <property type="entry name" value="Squalene/Phytoene_Synthase_Lik"/>
    <property type="match status" value="1"/>
</dbReference>
<accession>A0ABQ2KCC5</accession>
<keyword evidence="2" id="KW-0808">Transferase</keyword>
<dbReference type="InterPro" id="IPR044843">
    <property type="entry name" value="Trans_IPPS_bact-type"/>
</dbReference>
<dbReference type="PANTHER" id="PTHR31480">
    <property type="entry name" value="BIFUNCTIONAL LYCOPENE CYCLASE/PHYTOENE SYNTHASE"/>
    <property type="match status" value="1"/>
</dbReference>
<dbReference type="SFLD" id="SFLDS00005">
    <property type="entry name" value="Isoprenoid_Synthase_Type_I"/>
    <property type="match status" value="1"/>
</dbReference>
<reference evidence="4" key="1">
    <citation type="journal article" date="2019" name="Int. J. Syst. Evol. Microbiol.">
        <title>The Global Catalogue of Microorganisms (GCM) 10K type strain sequencing project: providing services to taxonomists for standard genome sequencing and annotation.</title>
        <authorList>
            <consortium name="The Broad Institute Genomics Platform"/>
            <consortium name="The Broad Institute Genome Sequencing Center for Infectious Disease"/>
            <person name="Wu L."/>
            <person name="Ma J."/>
        </authorList>
    </citation>
    <scope>NUCLEOTIDE SEQUENCE [LARGE SCALE GENOMIC DNA]</scope>
    <source>
        <strain evidence="4">CGMCC 1.6960</strain>
    </source>
</reference>
<dbReference type="InterPro" id="IPR019845">
    <property type="entry name" value="Squalene/phytoene_synthase_CS"/>
</dbReference>
<protein>
    <submittedName>
        <fullName evidence="3">Phytoene synthase</fullName>
    </submittedName>
</protein>
<organism evidence="3 4">
    <name type="scientific">Agrococcus terreus</name>
    <dbReference type="NCBI Taxonomy" id="574649"/>
    <lineage>
        <taxon>Bacteria</taxon>
        <taxon>Bacillati</taxon>
        <taxon>Actinomycetota</taxon>
        <taxon>Actinomycetes</taxon>
        <taxon>Micrococcales</taxon>
        <taxon>Microbacteriaceae</taxon>
        <taxon>Agrococcus</taxon>
    </lineage>
</organism>
<evidence type="ECO:0000256" key="1">
    <source>
        <dbReference type="ARBA" id="ARBA00004684"/>
    </source>
</evidence>
<dbReference type="InterPro" id="IPR002060">
    <property type="entry name" value="Squ/phyt_synthse"/>
</dbReference>
<comment type="caution">
    <text evidence="3">The sequence shown here is derived from an EMBL/GenBank/DDBJ whole genome shotgun (WGS) entry which is preliminary data.</text>
</comment>
<proteinExistence type="predicted"/>